<keyword evidence="1 2" id="KW-0238">DNA-binding</keyword>
<dbReference type="InterPro" id="IPR009057">
    <property type="entry name" value="Homeodomain-like_sf"/>
</dbReference>
<evidence type="ECO:0000313" key="4">
    <source>
        <dbReference type="EMBL" id="TRW44563.1"/>
    </source>
</evidence>
<evidence type="ECO:0000313" key="5">
    <source>
        <dbReference type="Proteomes" id="UP000318693"/>
    </source>
</evidence>
<proteinExistence type="predicted"/>
<feature type="DNA-binding region" description="H-T-H motif" evidence="2">
    <location>
        <begin position="36"/>
        <end position="55"/>
    </location>
</feature>
<comment type="caution">
    <text evidence="4">The sequence shown here is derived from an EMBL/GenBank/DDBJ whole genome shotgun (WGS) entry which is preliminary data.</text>
</comment>
<dbReference type="GO" id="GO:0003677">
    <property type="term" value="F:DNA binding"/>
    <property type="evidence" value="ECO:0007669"/>
    <property type="project" value="UniProtKB-UniRule"/>
</dbReference>
<accession>A0A552WPZ0</accession>
<dbReference type="Gene3D" id="1.10.357.10">
    <property type="entry name" value="Tetracycline Repressor, domain 2"/>
    <property type="match status" value="1"/>
</dbReference>
<evidence type="ECO:0000256" key="2">
    <source>
        <dbReference type="PROSITE-ProRule" id="PRU00335"/>
    </source>
</evidence>
<evidence type="ECO:0000256" key="1">
    <source>
        <dbReference type="ARBA" id="ARBA00023125"/>
    </source>
</evidence>
<feature type="domain" description="HTH tetR-type" evidence="3">
    <location>
        <begin position="13"/>
        <end position="73"/>
    </location>
</feature>
<dbReference type="PROSITE" id="PS50977">
    <property type="entry name" value="HTH_TETR_2"/>
    <property type="match status" value="1"/>
</dbReference>
<dbReference type="EMBL" id="VJXR01000041">
    <property type="protein sequence ID" value="TRW44563.1"/>
    <property type="molecule type" value="Genomic_DNA"/>
</dbReference>
<dbReference type="SUPFAM" id="SSF46689">
    <property type="entry name" value="Homeodomain-like"/>
    <property type="match status" value="1"/>
</dbReference>
<gene>
    <name evidence="4" type="ORF">FJ693_13200</name>
</gene>
<evidence type="ECO:0000259" key="3">
    <source>
        <dbReference type="PROSITE" id="PS50977"/>
    </source>
</evidence>
<organism evidence="4 5">
    <name type="scientific">Georgenia yuyongxinii</name>
    <dbReference type="NCBI Taxonomy" id="2589797"/>
    <lineage>
        <taxon>Bacteria</taxon>
        <taxon>Bacillati</taxon>
        <taxon>Actinomycetota</taxon>
        <taxon>Actinomycetes</taxon>
        <taxon>Micrococcales</taxon>
        <taxon>Bogoriellaceae</taxon>
        <taxon>Georgenia</taxon>
    </lineage>
</organism>
<protein>
    <submittedName>
        <fullName evidence="4">TetR/AcrR family transcriptional regulator</fullName>
    </submittedName>
</protein>
<reference evidence="4 5" key="1">
    <citation type="submission" date="2019-07" db="EMBL/GenBank/DDBJ databases">
        <title>Georgenia wutianyii sp. nov. and Georgenia *** sp. nov. isolated from plateau pika (Ochotona curzoniae) in the Qinghai-Tibet plateau of China.</title>
        <authorList>
            <person name="Tian Z."/>
        </authorList>
    </citation>
    <scope>NUCLEOTIDE SEQUENCE [LARGE SCALE GENOMIC DNA]</scope>
    <source>
        <strain evidence="4 5">Z446</strain>
    </source>
</reference>
<dbReference type="AlphaFoldDB" id="A0A552WPZ0"/>
<keyword evidence="5" id="KW-1185">Reference proteome</keyword>
<dbReference type="RefSeq" id="WP_143418975.1">
    <property type="nucleotide sequence ID" value="NZ_VJXR01000041.1"/>
</dbReference>
<dbReference type="InterPro" id="IPR001647">
    <property type="entry name" value="HTH_TetR"/>
</dbReference>
<name>A0A552WPZ0_9MICO</name>
<sequence>MTKTKRAADPRPRRTIGALQRALVELTQTGPPTTIDITELCRVAGVHRTTFYKHFTDVSELAGTVVEDLLDHIDSAPAPGSYRTWLGELLEHVAERRAVYAPVLGRDGDPAVVRRVCDRLVHRTAQLLGDGDPCPHRDEAFCRTLAFATYGLIEAVIADEDLDGLASVDATVARLPGALRREDAA</sequence>
<dbReference type="Proteomes" id="UP000318693">
    <property type="component" value="Unassembled WGS sequence"/>
</dbReference>